<keyword evidence="2" id="KW-1185">Reference proteome</keyword>
<protein>
    <recommendedName>
        <fullName evidence="3">Lipoprotein</fullName>
    </recommendedName>
</protein>
<organism evidence="1 2">
    <name type="scientific">Zunongwangia atlantica 22II14-10F7</name>
    <dbReference type="NCBI Taxonomy" id="1185767"/>
    <lineage>
        <taxon>Bacteria</taxon>
        <taxon>Pseudomonadati</taxon>
        <taxon>Bacteroidota</taxon>
        <taxon>Flavobacteriia</taxon>
        <taxon>Flavobacteriales</taxon>
        <taxon>Flavobacteriaceae</taxon>
        <taxon>Zunongwangia</taxon>
    </lineage>
</organism>
<dbReference type="Pfam" id="PF04390">
    <property type="entry name" value="LptE"/>
    <property type="match status" value="1"/>
</dbReference>
<dbReference type="OrthoDB" id="9790776at2"/>
<comment type="caution">
    <text evidence="1">The sequence shown here is derived from an EMBL/GenBank/DDBJ whole genome shotgun (WGS) entry which is preliminary data.</text>
</comment>
<name>A0A1Y1T7V9_9FLAO</name>
<proteinExistence type="predicted"/>
<dbReference type="GO" id="GO:0019867">
    <property type="term" value="C:outer membrane"/>
    <property type="evidence" value="ECO:0007669"/>
    <property type="project" value="InterPro"/>
</dbReference>
<dbReference type="EMBL" id="ARYN01000003">
    <property type="protein sequence ID" value="ORL46674.1"/>
    <property type="molecule type" value="Genomic_DNA"/>
</dbReference>
<dbReference type="AlphaFoldDB" id="A0A1Y1T7V9"/>
<sequence length="167" mass="18778">MKKLGLILSIFGILSLVSCGIYSFTGASTGDATSFQVNNFQNTADLIEPGIERTFKLNLQDLIQNQTNLTLTNNNADLIFEGEIIDYYIAPMTATAQNTAAQNRLTIAVQVRYYNTLEPEKDFDRRFSFYYDYPAGQQLVGATLNTAIEEIYDRITQDVFNAALTDW</sequence>
<dbReference type="PROSITE" id="PS51257">
    <property type="entry name" value="PROKAR_LIPOPROTEIN"/>
    <property type="match status" value="1"/>
</dbReference>
<accession>A0A1Y1T7V9</accession>
<evidence type="ECO:0000313" key="1">
    <source>
        <dbReference type="EMBL" id="ORL46674.1"/>
    </source>
</evidence>
<dbReference type="STRING" id="1185767.IIF7_04121"/>
<dbReference type="RefSeq" id="WP_084840411.1">
    <property type="nucleotide sequence ID" value="NZ_ARYN01000003.1"/>
</dbReference>
<reference evidence="1 2" key="1">
    <citation type="submission" date="2013-04" db="EMBL/GenBank/DDBJ databases">
        <title>Zunongwangia sp. 22II14-10F7 Genome Sequencing.</title>
        <authorList>
            <person name="Lai Q."/>
            <person name="Shao Z."/>
        </authorList>
    </citation>
    <scope>NUCLEOTIDE SEQUENCE [LARGE SCALE GENOMIC DNA]</scope>
    <source>
        <strain evidence="1 2">22II14-10F7</strain>
    </source>
</reference>
<gene>
    <name evidence="1" type="ORF">IIF7_04121</name>
</gene>
<evidence type="ECO:0000313" key="2">
    <source>
        <dbReference type="Proteomes" id="UP000192746"/>
    </source>
</evidence>
<evidence type="ECO:0008006" key="3">
    <source>
        <dbReference type="Google" id="ProtNLM"/>
    </source>
</evidence>
<dbReference type="GO" id="GO:0043165">
    <property type="term" value="P:Gram-negative-bacterium-type cell outer membrane assembly"/>
    <property type="evidence" value="ECO:0007669"/>
    <property type="project" value="InterPro"/>
</dbReference>
<dbReference type="Proteomes" id="UP000192746">
    <property type="component" value="Unassembled WGS sequence"/>
</dbReference>
<dbReference type="InterPro" id="IPR007485">
    <property type="entry name" value="LPS_assembly_LptE"/>
</dbReference>